<evidence type="ECO:0000256" key="8">
    <source>
        <dbReference type="ARBA" id="ARBA00030803"/>
    </source>
</evidence>
<comment type="subcellular location">
    <subcellularLocation>
        <location evidence="2">Cell membrane</location>
    </subcellularLocation>
    <subcellularLocation>
        <location evidence="1">Membrane</location>
        <topology evidence="1">Single-pass membrane protein</topology>
    </subcellularLocation>
</comment>
<comment type="caution">
    <text evidence="10">The sequence shown here is derived from an EMBL/GenBank/DDBJ whole genome shotgun (WGS) entry which is preliminary data.</text>
</comment>
<gene>
    <name evidence="10" type="ORF">GCM10009069_28400</name>
</gene>
<sequence>MSTPPNNSEALIIAYLTGQASDAETVQFQTRIGTDSEFQDQVERLEAWLAPLNLETEEMLPPEGLLASIMSDIATLETAAPTPYVAPVPSQPSLPKPANDRSSIQMWRGLAVAASAIAVLSLGSHWIPTADPIQIAKTPESQDDQRYLALLSGETATPLVAIVYNPLTGEVVARLSNVDVPDDGDLQLWLIRDGAAAPVSLGVLDRTTQGSVAISIPEALTVQTDLLAVSLEVKGGSRSAGPEGPVLYTGRVSALN</sequence>
<dbReference type="GO" id="GO:0005886">
    <property type="term" value="C:plasma membrane"/>
    <property type="evidence" value="ECO:0007669"/>
    <property type="project" value="UniProtKB-SubCell"/>
</dbReference>
<dbReference type="PANTHER" id="PTHR37461">
    <property type="entry name" value="ANTI-SIGMA-K FACTOR RSKA"/>
    <property type="match status" value="1"/>
</dbReference>
<evidence type="ECO:0000313" key="10">
    <source>
        <dbReference type="EMBL" id="GHB04189.1"/>
    </source>
</evidence>
<reference evidence="10" key="2">
    <citation type="submission" date="2020-09" db="EMBL/GenBank/DDBJ databases">
        <authorList>
            <person name="Sun Q."/>
            <person name="Kim S."/>
        </authorList>
    </citation>
    <scope>NUCLEOTIDE SEQUENCE</scope>
    <source>
        <strain evidence="10">KCTC 32513</strain>
    </source>
</reference>
<evidence type="ECO:0000256" key="2">
    <source>
        <dbReference type="ARBA" id="ARBA00004236"/>
    </source>
</evidence>
<evidence type="ECO:0000256" key="7">
    <source>
        <dbReference type="ARBA" id="ARBA00029829"/>
    </source>
</evidence>
<dbReference type="RefSeq" id="WP_189499551.1">
    <property type="nucleotide sequence ID" value="NZ_BMZH01000019.1"/>
</dbReference>
<protein>
    <recommendedName>
        <fullName evidence="8">Regulator of SigK</fullName>
    </recommendedName>
    <alternativeName>
        <fullName evidence="7">Sigma-K anti-sigma factor RskA</fullName>
    </alternativeName>
</protein>
<dbReference type="EMBL" id="BMZH01000019">
    <property type="protein sequence ID" value="GHB04189.1"/>
    <property type="molecule type" value="Genomic_DNA"/>
</dbReference>
<evidence type="ECO:0000259" key="9">
    <source>
        <dbReference type="Pfam" id="PF10099"/>
    </source>
</evidence>
<dbReference type="PANTHER" id="PTHR37461:SF1">
    <property type="entry name" value="ANTI-SIGMA-K FACTOR RSKA"/>
    <property type="match status" value="1"/>
</dbReference>
<name>A0A8J3CSN9_9PROT</name>
<proteinExistence type="predicted"/>
<feature type="domain" description="Anti-sigma K factor RskA C-terminal" evidence="9">
    <location>
        <begin position="111"/>
        <end position="246"/>
    </location>
</feature>
<dbReference type="GO" id="GO:0016989">
    <property type="term" value="F:sigma factor antagonist activity"/>
    <property type="evidence" value="ECO:0007669"/>
    <property type="project" value="TreeGrafter"/>
</dbReference>
<dbReference type="Gene3D" id="1.10.10.1320">
    <property type="entry name" value="Anti-sigma factor, zinc-finger domain"/>
    <property type="match status" value="1"/>
</dbReference>
<evidence type="ECO:0000256" key="4">
    <source>
        <dbReference type="ARBA" id="ARBA00022692"/>
    </source>
</evidence>
<dbReference type="InterPro" id="IPR051474">
    <property type="entry name" value="Anti-sigma-K/W_factor"/>
</dbReference>
<dbReference type="Pfam" id="PF10099">
    <property type="entry name" value="RskA_C"/>
    <property type="match status" value="1"/>
</dbReference>
<evidence type="ECO:0000256" key="1">
    <source>
        <dbReference type="ARBA" id="ARBA00004167"/>
    </source>
</evidence>
<keyword evidence="4" id="KW-0812">Transmembrane</keyword>
<organism evidence="10 11">
    <name type="scientific">Algimonas arctica</name>
    <dbReference type="NCBI Taxonomy" id="1479486"/>
    <lineage>
        <taxon>Bacteria</taxon>
        <taxon>Pseudomonadati</taxon>
        <taxon>Pseudomonadota</taxon>
        <taxon>Alphaproteobacteria</taxon>
        <taxon>Maricaulales</taxon>
        <taxon>Robiginitomaculaceae</taxon>
        <taxon>Algimonas</taxon>
    </lineage>
</organism>
<dbReference type="InterPro" id="IPR018764">
    <property type="entry name" value="RskA_C"/>
</dbReference>
<evidence type="ECO:0000256" key="3">
    <source>
        <dbReference type="ARBA" id="ARBA00022475"/>
    </source>
</evidence>
<dbReference type="Proteomes" id="UP000634004">
    <property type="component" value="Unassembled WGS sequence"/>
</dbReference>
<reference evidence="10" key="1">
    <citation type="journal article" date="2014" name="Int. J. Syst. Evol. Microbiol.">
        <title>Complete genome sequence of Corynebacterium casei LMG S-19264T (=DSM 44701T), isolated from a smear-ripened cheese.</title>
        <authorList>
            <consortium name="US DOE Joint Genome Institute (JGI-PGF)"/>
            <person name="Walter F."/>
            <person name="Albersmeier A."/>
            <person name="Kalinowski J."/>
            <person name="Ruckert C."/>
        </authorList>
    </citation>
    <scope>NUCLEOTIDE SEQUENCE</scope>
    <source>
        <strain evidence="10">KCTC 32513</strain>
    </source>
</reference>
<keyword evidence="11" id="KW-1185">Reference proteome</keyword>
<dbReference type="AlphaFoldDB" id="A0A8J3CSN9"/>
<dbReference type="GO" id="GO:0006417">
    <property type="term" value="P:regulation of translation"/>
    <property type="evidence" value="ECO:0007669"/>
    <property type="project" value="TreeGrafter"/>
</dbReference>
<keyword evidence="3" id="KW-1003">Cell membrane</keyword>
<dbReference type="InterPro" id="IPR041916">
    <property type="entry name" value="Anti_sigma_zinc_sf"/>
</dbReference>
<keyword evidence="5" id="KW-1133">Transmembrane helix</keyword>
<evidence type="ECO:0000256" key="5">
    <source>
        <dbReference type="ARBA" id="ARBA00022989"/>
    </source>
</evidence>
<keyword evidence="6" id="KW-0472">Membrane</keyword>
<evidence type="ECO:0000313" key="11">
    <source>
        <dbReference type="Proteomes" id="UP000634004"/>
    </source>
</evidence>
<accession>A0A8J3CSN9</accession>
<evidence type="ECO:0000256" key="6">
    <source>
        <dbReference type="ARBA" id="ARBA00023136"/>
    </source>
</evidence>